<sequence length="297" mass="31656">MTAPDGRSAEGRGELNRPQDHAPDGRSAEGRGELNRPQGGSEVSATRLIEERDGAVLILTIDQPARRNALAMPIRSAMIAALEQAQANRDVRAVVITGSGGHFCSGGDISGMDVDSALAGRERMRLSHQLIRLMVMGSLPVVAAVEGFCVGAGLSLACASDTVVASEEARFAAGFGKIGLMADLGLPHTLPMRVGQGRARQILFYHGQMSAPEAERIGIVDHVVPKGHALRTALEKAKFLADQAPAPMALTKQMLGEGLDRALEQERHFQSTLFLTEDFKEGRAAFLGKRTPQFKGT</sequence>
<dbReference type="Gene3D" id="3.90.226.10">
    <property type="entry name" value="2-enoyl-CoA Hydratase, Chain A, domain 1"/>
    <property type="match status" value="1"/>
</dbReference>
<accession>A0A4R5QAF2</accession>
<dbReference type="PANTHER" id="PTHR43459:SF1">
    <property type="entry name" value="EG:BACN32G11.4 PROTEIN"/>
    <property type="match status" value="1"/>
</dbReference>
<evidence type="ECO:0000256" key="1">
    <source>
        <dbReference type="ARBA" id="ARBA00005254"/>
    </source>
</evidence>
<name>A0A4R5QAF2_9PROT</name>
<evidence type="ECO:0000313" key="3">
    <source>
        <dbReference type="EMBL" id="TDH60032.1"/>
    </source>
</evidence>
<dbReference type="RefSeq" id="WP_133291141.1">
    <property type="nucleotide sequence ID" value="NZ_SMSJ01000046.1"/>
</dbReference>
<comment type="caution">
    <text evidence="3">The sequence shown here is derived from an EMBL/GenBank/DDBJ whole genome shotgun (WGS) entry which is preliminary data.</text>
</comment>
<dbReference type="SUPFAM" id="SSF52096">
    <property type="entry name" value="ClpP/crotonase"/>
    <property type="match status" value="1"/>
</dbReference>
<keyword evidence="4" id="KW-1185">Reference proteome</keyword>
<dbReference type="PANTHER" id="PTHR43459">
    <property type="entry name" value="ENOYL-COA HYDRATASE"/>
    <property type="match status" value="1"/>
</dbReference>
<comment type="similarity">
    <text evidence="1">Belongs to the enoyl-CoA hydratase/isomerase family.</text>
</comment>
<organism evidence="3 4">
    <name type="scientific">Dankookia rubra</name>
    <dbReference type="NCBI Taxonomy" id="1442381"/>
    <lineage>
        <taxon>Bacteria</taxon>
        <taxon>Pseudomonadati</taxon>
        <taxon>Pseudomonadota</taxon>
        <taxon>Alphaproteobacteria</taxon>
        <taxon>Acetobacterales</taxon>
        <taxon>Roseomonadaceae</taxon>
        <taxon>Dankookia</taxon>
    </lineage>
</organism>
<keyword evidence="3" id="KW-0413">Isomerase</keyword>
<dbReference type="Proteomes" id="UP000295096">
    <property type="component" value="Unassembled WGS sequence"/>
</dbReference>
<protein>
    <submittedName>
        <fullName evidence="3">Enoyl-CoA hydratase/isomerase family protein</fullName>
    </submittedName>
</protein>
<dbReference type="Gene3D" id="1.10.12.10">
    <property type="entry name" value="Lyase 2-enoyl-coa Hydratase, Chain A, domain 2"/>
    <property type="match status" value="1"/>
</dbReference>
<dbReference type="CDD" id="cd06558">
    <property type="entry name" value="crotonase-like"/>
    <property type="match status" value="1"/>
</dbReference>
<feature type="compositionally biased region" description="Basic and acidic residues" evidence="2">
    <location>
        <begin position="7"/>
        <end position="34"/>
    </location>
</feature>
<reference evidence="3 4" key="1">
    <citation type="journal article" date="2016" name="J. Microbiol.">
        <title>Dankookia rubra gen. nov., sp. nov., an alphaproteobacterium isolated from sediment of a shallow stream.</title>
        <authorList>
            <person name="Kim W.H."/>
            <person name="Kim D.H."/>
            <person name="Kang K."/>
            <person name="Ahn T.Y."/>
        </authorList>
    </citation>
    <scope>NUCLEOTIDE SEQUENCE [LARGE SCALE GENOMIC DNA]</scope>
    <source>
        <strain evidence="3 4">JCM30602</strain>
    </source>
</reference>
<dbReference type="InterPro" id="IPR014748">
    <property type="entry name" value="Enoyl-CoA_hydra_C"/>
</dbReference>
<dbReference type="OrthoDB" id="9781757at2"/>
<feature type="region of interest" description="Disordered" evidence="2">
    <location>
        <begin position="1"/>
        <end position="46"/>
    </location>
</feature>
<gene>
    <name evidence="3" type="ORF">E2C06_24085</name>
</gene>
<dbReference type="EMBL" id="SMSJ01000046">
    <property type="protein sequence ID" value="TDH60032.1"/>
    <property type="molecule type" value="Genomic_DNA"/>
</dbReference>
<dbReference type="AlphaFoldDB" id="A0A4R5QAF2"/>
<dbReference type="InterPro" id="IPR029045">
    <property type="entry name" value="ClpP/crotonase-like_dom_sf"/>
</dbReference>
<evidence type="ECO:0000313" key="4">
    <source>
        <dbReference type="Proteomes" id="UP000295096"/>
    </source>
</evidence>
<dbReference type="InterPro" id="IPR001753">
    <property type="entry name" value="Enoyl-CoA_hydra/iso"/>
</dbReference>
<dbReference type="Pfam" id="PF00378">
    <property type="entry name" value="ECH_1"/>
    <property type="match status" value="1"/>
</dbReference>
<proteinExistence type="inferred from homology"/>
<evidence type="ECO:0000256" key="2">
    <source>
        <dbReference type="SAM" id="MobiDB-lite"/>
    </source>
</evidence>
<dbReference type="GO" id="GO:0016853">
    <property type="term" value="F:isomerase activity"/>
    <property type="evidence" value="ECO:0007669"/>
    <property type="project" value="UniProtKB-KW"/>
</dbReference>